<dbReference type="Proteomes" id="UP000037020">
    <property type="component" value="Unassembled WGS sequence"/>
</dbReference>
<comment type="caution">
    <text evidence="2">The sequence shown here is derived from an EMBL/GenBank/DDBJ whole genome shotgun (WGS) entry which is preliminary data.</text>
</comment>
<evidence type="ECO:0000313" key="2">
    <source>
        <dbReference type="EMBL" id="KOG56352.1"/>
    </source>
</evidence>
<keyword evidence="3" id="KW-1185">Reference proteome</keyword>
<dbReference type="EMBL" id="LGUT01004238">
    <property type="protein sequence ID" value="KOG56352.1"/>
    <property type="molecule type" value="Genomic_DNA"/>
</dbReference>
<feature type="region of interest" description="Disordered" evidence="1">
    <location>
        <begin position="34"/>
        <end position="56"/>
    </location>
</feature>
<sequence length="90" mass="9401">DPLLRGLHTDGAAATPAGLLAVSPADARVLDRTGRPHPRRFAIGAPTDARSSGAFARPRTNAPAFRQNDATARALLTFLRDASCRAPLSA</sequence>
<feature type="non-terminal residue" evidence="2">
    <location>
        <position position="1"/>
    </location>
</feature>
<evidence type="ECO:0000256" key="1">
    <source>
        <dbReference type="SAM" id="MobiDB-lite"/>
    </source>
</evidence>
<proteinExistence type="predicted"/>
<protein>
    <submittedName>
        <fullName evidence="2">Uncharacterized protein</fullName>
    </submittedName>
</protein>
<accession>A0ABR5ISW0</accession>
<reference evidence="2 3" key="1">
    <citation type="submission" date="2015-07" db="EMBL/GenBank/DDBJ databases">
        <authorList>
            <person name="Ju K.-S."/>
            <person name="Doroghazi J.R."/>
            <person name="Metcalf W.W."/>
        </authorList>
    </citation>
    <scope>NUCLEOTIDE SEQUENCE [LARGE SCALE GENOMIC DNA]</scope>
    <source>
        <strain evidence="2 3">NRRL B-3589</strain>
    </source>
</reference>
<name>A0ABR5ISW0_9ACTN</name>
<organism evidence="2 3">
    <name type="scientific">Streptomyces varsoviensis</name>
    <dbReference type="NCBI Taxonomy" id="67373"/>
    <lineage>
        <taxon>Bacteria</taxon>
        <taxon>Bacillati</taxon>
        <taxon>Actinomycetota</taxon>
        <taxon>Actinomycetes</taxon>
        <taxon>Kitasatosporales</taxon>
        <taxon>Streptomycetaceae</taxon>
        <taxon>Streptomyces</taxon>
    </lineage>
</organism>
<gene>
    <name evidence="2" type="ORF">ADK38_43340</name>
</gene>
<evidence type="ECO:0000313" key="3">
    <source>
        <dbReference type="Proteomes" id="UP000037020"/>
    </source>
</evidence>